<name>A0A2T0APJ8_9CLOT</name>
<accession>A0A2T0APJ8</accession>
<comment type="caution">
    <text evidence="1">The sequence shown here is derived from an EMBL/GenBank/DDBJ whole genome shotgun (WGS) entry which is preliminary data.</text>
</comment>
<gene>
    <name evidence="1" type="ORF">CPAL_20290</name>
</gene>
<reference evidence="1 2" key="1">
    <citation type="submission" date="2018-03" db="EMBL/GenBank/DDBJ databases">
        <title>Genome sequence of Clostridium thermopalmarium DSM 5974.</title>
        <authorList>
            <person name="Poehlein A."/>
            <person name="Daniel R."/>
        </authorList>
    </citation>
    <scope>NUCLEOTIDE SEQUENCE [LARGE SCALE GENOMIC DNA]</scope>
    <source>
        <strain evidence="1 2">DSM 5974</strain>
    </source>
</reference>
<dbReference type="Proteomes" id="UP000239614">
    <property type="component" value="Unassembled WGS sequence"/>
</dbReference>
<organism evidence="1 2">
    <name type="scientific">Clostridium thermopalmarium DSM 5974</name>
    <dbReference type="NCBI Taxonomy" id="1121340"/>
    <lineage>
        <taxon>Bacteria</taxon>
        <taxon>Bacillati</taxon>
        <taxon>Bacillota</taxon>
        <taxon>Clostridia</taxon>
        <taxon>Eubacteriales</taxon>
        <taxon>Clostridiaceae</taxon>
        <taxon>Clostridium</taxon>
    </lineage>
</organism>
<protein>
    <submittedName>
        <fullName evidence="1">Uncharacterized protein</fullName>
    </submittedName>
</protein>
<sequence>MEFDFLLKLLGLILLVLQITEKLIDIINKLFDD</sequence>
<keyword evidence="2" id="KW-1185">Reference proteome</keyword>
<dbReference type="EMBL" id="PVXN01000053">
    <property type="protein sequence ID" value="PRR70939.1"/>
    <property type="molecule type" value="Genomic_DNA"/>
</dbReference>
<dbReference type="AlphaFoldDB" id="A0A2T0APJ8"/>
<evidence type="ECO:0000313" key="2">
    <source>
        <dbReference type="Proteomes" id="UP000239614"/>
    </source>
</evidence>
<proteinExistence type="predicted"/>
<evidence type="ECO:0000313" key="1">
    <source>
        <dbReference type="EMBL" id="PRR70939.1"/>
    </source>
</evidence>